<evidence type="ECO:0000256" key="5">
    <source>
        <dbReference type="ARBA" id="ARBA00022944"/>
    </source>
</evidence>
<accession>A0AAU2JPZ1</accession>
<evidence type="ECO:0000313" key="8">
    <source>
        <dbReference type="EMBL" id="WTU73856.1"/>
    </source>
</evidence>
<protein>
    <submittedName>
        <fullName evidence="8">Bifunctional glycosyltransferase family 2 protein/CDP-glycerol:glycerophosphate glycerophosphotransferase</fullName>
    </submittedName>
</protein>
<keyword evidence="3" id="KW-1003">Cell membrane</keyword>
<dbReference type="EMBL" id="CP108264">
    <property type="protein sequence ID" value="WTU73856.1"/>
    <property type="molecule type" value="Genomic_DNA"/>
</dbReference>
<evidence type="ECO:0000256" key="4">
    <source>
        <dbReference type="ARBA" id="ARBA00022679"/>
    </source>
</evidence>
<keyword evidence="4" id="KW-0808">Transferase</keyword>
<name>A0AAU2JPZ1_9ACTN</name>
<dbReference type="SUPFAM" id="SSF53756">
    <property type="entry name" value="UDP-Glycosyltransferase/glycogen phosphorylase"/>
    <property type="match status" value="1"/>
</dbReference>
<keyword evidence="6" id="KW-0472">Membrane</keyword>
<dbReference type="Pfam" id="PF00535">
    <property type="entry name" value="Glycos_transf_2"/>
    <property type="match status" value="1"/>
</dbReference>
<dbReference type="GO" id="GO:0047355">
    <property type="term" value="F:CDP-glycerol glycerophosphotransferase activity"/>
    <property type="evidence" value="ECO:0007669"/>
    <property type="project" value="InterPro"/>
</dbReference>
<evidence type="ECO:0000256" key="1">
    <source>
        <dbReference type="ARBA" id="ARBA00004202"/>
    </source>
</evidence>
<feature type="domain" description="Glycosyltransferase 2-like" evidence="7">
    <location>
        <begin position="18"/>
        <end position="164"/>
    </location>
</feature>
<dbReference type="InterPro" id="IPR043149">
    <property type="entry name" value="TagF_N"/>
</dbReference>
<dbReference type="Gene3D" id="3.90.550.10">
    <property type="entry name" value="Spore Coat Polysaccharide Biosynthesis Protein SpsA, Chain A"/>
    <property type="match status" value="1"/>
</dbReference>
<dbReference type="InterPro" id="IPR029044">
    <property type="entry name" value="Nucleotide-diphossugar_trans"/>
</dbReference>
<dbReference type="AlphaFoldDB" id="A0AAU2JPZ1"/>
<dbReference type="PANTHER" id="PTHR37316:SF3">
    <property type="entry name" value="TEICHOIC ACID GLYCEROL-PHOSPHATE TRANSFERASE"/>
    <property type="match status" value="1"/>
</dbReference>
<comment type="subcellular location">
    <subcellularLocation>
        <location evidence="1">Cell membrane</location>
        <topology evidence="1">Peripheral membrane protein</topology>
    </subcellularLocation>
</comment>
<dbReference type="InterPro" id="IPR001173">
    <property type="entry name" value="Glyco_trans_2-like"/>
</dbReference>
<dbReference type="InterPro" id="IPR007554">
    <property type="entry name" value="Glycerophosphate_synth"/>
</dbReference>
<evidence type="ECO:0000256" key="2">
    <source>
        <dbReference type="ARBA" id="ARBA00010488"/>
    </source>
</evidence>
<evidence type="ECO:0000256" key="6">
    <source>
        <dbReference type="ARBA" id="ARBA00023136"/>
    </source>
</evidence>
<proteinExistence type="inferred from homology"/>
<sequence>MSGTKRNEGIEVHVPDVSVVVIVYNDAERLPTAVRSVLDQTLHGVEVVIVDDCSKDRSYAVAQELESAHPGRVRAFQLPENSGGCGAPRNHGIKQATGTYVMFLDSDDVLERNACRNMLAAAERTGSDLVSGMCVRVHLDNRWGKTTEWYPWIYSRTRTLESITEFPDLLVYDTLSTNKCYRRAFLLEEGLEFPVGIHYEDLLFSAQAYVAARRITLIPNHVYFWNVVEKAAAKSISNRRHEIANFVHRMEIHRRVDQLLAAKGHTDIKSAKDAKFLKHDLVLHLRDLPLLSDEYRQEFARLANGYLAGIDPAAYENVTHLQAICAYLLGKEDWDNLLPAADAMTNKGRLTTPLAERDGRVYWCAEHIDGPDADEARRILDVTEQGFHTTPLASLQLGNRLTSYEDDGRGTVTLSGAVVNPLGRIPADAELKASLEFRARRQIGVRSFSFPVGTVRHAGHTIEWTGTADIGSTVRPLGIIDAVWDVRLKLTAGGERVTTRVSVGGVDLESAARLRVRPRLTRLVSDRFAPEVTKKGNLSYVLTAESAAAVRTQSVINNAIHGKAAGVVKRGLRKALRVRRSMGSGEQKVKLYHEVFSKLPVKKGTVVFESHMGKQYSDSPKAIYEELVRQGAPFEAIWSYAGAKPTGFPKEATLVRRWSWAYLRALAQAEYWVDNQGFPLALAKRPGTTYIQTWHGSALKRMGFHEPRTKAQGRAGQNRFQAAVDRFDHFLIRSEHDARTLAKGFRLRDEVLLRTGYPRNDALVEAHRAEAQSGERVRGPLAAELGIDPDKKVLLYAPTFRAAADGTVEGFTFPFDVEEFADRLGDRFTLLVRTHYLNSVSLPPSVAGRVVDVSRHHDITPLLALADGLITDYSSVMFDYALLDRPMLFFAYDYEEYATDIRGTYFDLKEKAPGPVVATADELLQALAAFEEADAKYAEARQRFLTEFGEYDRGDAARRIVEKFFTRSGK</sequence>
<reference evidence="8" key="1">
    <citation type="submission" date="2022-10" db="EMBL/GenBank/DDBJ databases">
        <title>The complete genomes of actinobacterial strains from the NBC collection.</title>
        <authorList>
            <person name="Joergensen T.S."/>
            <person name="Alvarez Arevalo M."/>
            <person name="Sterndorff E.B."/>
            <person name="Faurdal D."/>
            <person name="Vuksanovic O."/>
            <person name="Mourched A.-S."/>
            <person name="Charusanti P."/>
            <person name="Shaw S."/>
            <person name="Blin K."/>
            <person name="Weber T."/>
        </authorList>
    </citation>
    <scope>NUCLEOTIDE SEQUENCE</scope>
    <source>
        <strain evidence="8">NBC_00049</strain>
    </source>
</reference>
<dbReference type="CDD" id="cd00761">
    <property type="entry name" value="Glyco_tranf_GTA_type"/>
    <property type="match status" value="1"/>
</dbReference>
<dbReference type="GO" id="GO:0005886">
    <property type="term" value="C:plasma membrane"/>
    <property type="evidence" value="ECO:0007669"/>
    <property type="project" value="UniProtKB-SubCell"/>
</dbReference>
<dbReference type="Gene3D" id="3.40.50.11820">
    <property type="match status" value="1"/>
</dbReference>
<dbReference type="SUPFAM" id="SSF53448">
    <property type="entry name" value="Nucleotide-diphospho-sugar transferases"/>
    <property type="match status" value="1"/>
</dbReference>
<keyword evidence="5" id="KW-0777">Teichoic acid biosynthesis</keyword>
<dbReference type="Gene3D" id="3.40.50.12580">
    <property type="match status" value="1"/>
</dbReference>
<evidence type="ECO:0000256" key="3">
    <source>
        <dbReference type="ARBA" id="ARBA00022475"/>
    </source>
</evidence>
<dbReference type="InterPro" id="IPR043148">
    <property type="entry name" value="TagF_C"/>
</dbReference>
<dbReference type="Pfam" id="PF04464">
    <property type="entry name" value="Glyphos_transf"/>
    <property type="match status" value="1"/>
</dbReference>
<gene>
    <name evidence="8" type="ORF">OG327_11210</name>
</gene>
<dbReference type="InterPro" id="IPR051612">
    <property type="entry name" value="Teichoic_Acid_Biosynth"/>
</dbReference>
<dbReference type="PANTHER" id="PTHR37316">
    <property type="entry name" value="TEICHOIC ACID GLYCEROL-PHOSPHATE PRIMASE"/>
    <property type="match status" value="1"/>
</dbReference>
<comment type="similarity">
    <text evidence="2">Belongs to the CDP-glycerol glycerophosphotransferase family.</text>
</comment>
<dbReference type="GO" id="GO:0019350">
    <property type="term" value="P:teichoic acid biosynthetic process"/>
    <property type="evidence" value="ECO:0007669"/>
    <property type="project" value="UniProtKB-KW"/>
</dbReference>
<evidence type="ECO:0000259" key="7">
    <source>
        <dbReference type="Pfam" id="PF00535"/>
    </source>
</evidence>
<organism evidence="8">
    <name type="scientific">Streptomyces sp. NBC_00049</name>
    <dbReference type="NCBI Taxonomy" id="2903617"/>
    <lineage>
        <taxon>Bacteria</taxon>
        <taxon>Bacillati</taxon>
        <taxon>Actinomycetota</taxon>
        <taxon>Actinomycetes</taxon>
        <taxon>Kitasatosporales</taxon>
        <taxon>Streptomycetaceae</taxon>
        <taxon>Streptomyces</taxon>
    </lineage>
</organism>